<reference evidence="2 3" key="1">
    <citation type="submission" date="2020-07" db="EMBL/GenBank/DDBJ databases">
        <title>Halosimplex litoreum sp. nov. and Halosimplex rubrum sp. nov., isolated from different salt environments.</title>
        <authorList>
            <person name="Cui H."/>
        </authorList>
    </citation>
    <scope>NUCLEOTIDE SEQUENCE [LARGE SCALE GENOMIC DNA]</scope>
    <source>
        <strain evidence="2 3">R2</strain>
    </source>
</reference>
<dbReference type="SUPFAM" id="SSF55797">
    <property type="entry name" value="PR-1-like"/>
    <property type="match status" value="1"/>
</dbReference>
<name>A0A7D5PCV4_9EURY</name>
<evidence type="ECO:0000313" key="3">
    <source>
        <dbReference type="Proteomes" id="UP000509346"/>
    </source>
</evidence>
<protein>
    <submittedName>
        <fullName evidence="2">CAP domain-containing protein</fullName>
    </submittedName>
</protein>
<dbReference type="CDD" id="cd05379">
    <property type="entry name" value="CAP_bacterial"/>
    <property type="match status" value="1"/>
</dbReference>
<dbReference type="PANTHER" id="PTHR31157">
    <property type="entry name" value="SCP DOMAIN-CONTAINING PROTEIN"/>
    <property type="match status" value="1"/>
</dbReference>
<evidence type="ECO:0000259" key="1">
    <source>
        <dbReference type="Pfam" id="PF00188"/>
    </source>
</evidence>
<organism evidence="2 3">
    <name type="scientific">Halosimplex pelagicum</name>
    <dbReference type="NCBI Taxonomy" id="869886"/>
    <lineage>
        <taxon>Archaea</taxon>
        <taxon>Methanobacteriati</taxon>
        <taxon>Methanobacteriota</taxon>
        <taxon>Stenosarchaea group</taxon>
        <taxon>Halobacteria</taxon>
        <taxon>Halobacteriales</taxon>
        <taxon>Haloarculaceae</taxon>
        <taxon>Halosimplex</taxon>
    </lineage>
</organism>
<dbReference type="KEGG" id="hpel:HZS54_19970"/>
<dbReference type="Proteomes" id="UP000509346">
    <property type="component" value="Chromosome"/>
</dbReference>
<dbReference type="AlphaFoldDB" id="A0A7D5PCV4"/>
<dbReference type="InterPro" id="IPR014044">
    <property type="entry name" value="CAP_dom"/>
</dbReference>
<evidence type="ECO:0000313" key="2">
    <source>
        <dbReference type="EMBL" id="QLH83765.1"/>
    </source>
</evidence>
<feature type="domain" description="SCP" evidence="1">
    <location>
        <begin position="9"/>
        <end position="132"/>
    </location>
</feature>
<proteinExistence type="predicted"/>
<dbReference type="PANTHER" id="PTHR31157:SF1">
    <property type="entry name" value="SCP DOMAIN-CONTAINING PROTEIN"/>
    <property type="match status" value="1"/>
</dbReference>
<dbReference type="InterPro" id="IPR035940">
    <property type="entry name" value="CAP_sf"/>
</dbReference>
<dbReference type="EMBL" id="CP058909">
    <property type="protein sequence ID" value="QLH83765.1"/>
    <property type="molecule type" value="Genomic_DNA"/>
</dbReference>
<gene>
    <name evidence="2" type="ORF">HZS54_19970</name>
</gene>
<dbReference type="Pfam" id="PF00188">
    <property type="entry name" value="CAP"/>
    <property type="match status" value="1"/>
</dbReference>
<sequence length="133" mass="15279">MEIEHAIHDETNRRRVDHGLDRLTYSDHLSIIAARHSRDMAQRDFFAHANPDGDEPSDRYKTFGHDTRSSGENIALEHYDVLATPEKVAQSVVDAWMNSQGHRENILRDHFTEEGIGVYLNHDGGVYATQNFY</sequence>
<keyword evidence="3" id="KW-1185">Reference proteome</keyword>
<dbReference type="Gene3D" id="3.40.33.10">
    <property type="entry name" value="CAP"/>
    <property type="match status" value="1"/>
</dbReference>
<accession>A0A7D5PCV4</accession>
<dbReference type="OrthoDB" id="60683at2157"/>